<feature type="transmembrane region" description="Helical" evidence="1">
    <location>
        <begin position="105"/>
        <end position="127"/>
    </location>
</feature>
<dbReference type="OrthoDB" id="957639at2"/>
<proteinExistence type="predicted"/>
<keyword evidence="1" id="KW-1133">Transmembrane helix</keyword>
<feature type="transmembrane region" description="Helical" evidence="1">
    <location>
        <begin position="139"/>
        <end position="163"/>
    </location>
</feature>
<feature type="transmembrane region" description="Helical" evidence="1">
    <location>
        <begin position="52"/>
        <end position="76"/>
    </location>
</feature>
<evidence type="ECO:0000256" key="1">
    <source>
        <dbReference type="SAM" id="Phobius"/>
    </source>
</evidence>
<evidence type="ECO:0000313" key="3">
    <source>
        <dbReference type="Proteomes" id="UP000187941"/>
    </source>
</evidence>
<keyword evidence="3" id="KW-1185">Reference proteome</keyword>
<reference evidence="2 3" key="1">
    <citation type="submission" date="2016-01" db="EMBL/GenBank/DDBJ databases">
        <authorList>
            <person name="Oliw E.H."/>
        </authorList>
    </citation>
    <scope>NUCLEOTIDE SEQUENCE [LARGE SCALE GENOMIC DNA]</scope>
    <source>
        <strain evidence="2 3">DY10</strain>
    </source>
</reference>
<keyword evidence="1" id="KW-0472">Membrane</keyword>
<dbReference type="RefSeq" id="WP_077131609.1">
    <property type="nucleotide sequence ID" value="NZ_CP014263.1"/>
</dbReference>
<keyword evidence="1" id="KW-0812">Transmembrane</keyword>
<evidence type="ECO:0008006" key="4">
    <source>
        <dbReference type="Google" id="ProtNLM"/>
    </source>
</evidence>
<feature type="transmembrane region" description="Helical" evidence="1">
    <location>
        <begin position="12"/>
        <end position="31"/>
    </location>
</feature>
<evidence type="ECO:0000313" key="2">
    <source>
        <dbReference type="EMBL" id="AQG80185.1"/>
    </source>
</evidence>
<dbReference type="STRING" id="1178516.AWR27_13175"/>
<protein>
    <recommendedName>
        <fullName evidence="4">DUF1648 domain-containing protein</fullName>
    </recommendedName>
</protein>
<organism evidence="2 3">
    <name type="scientific">Spirosoma montaniterrae</name>
    <dbReference type="NCBI Taxonomy" id="1178516"/>
    <lineage>
        <taxon>Bacteria</taxon>
        <taxon>Pseudomonadati</taxon>
        <taxon>Bacteroidota</taxon>
        <taxon>Cytophagia</taxon>
        <taxon>Cytophagales</taxon>
        <taxon>Cytophagaceae</taxon>
        <taxon>Spirosoma</taxon>
    </lineage>
</organism>
<dbReference type="KEGG" id="smon:AWR27_13175"/>
<dbReference type="AlphaFoldDB" id="A0A1P9WXT4"/>
<accession>A0A1P9WXT4</accession>
<dbReference type="EMBL" id="CP014263">
    <property type="protein sequence ID" value="AQG80185.1"/>
    <property type="molecule type" value="Genomic_DNA"/>
</dbReference>
<name>A0A1P9WXT4_9BACT</name>
<sequence length="169" mass="19306">MKVGTFFVRTWRVLSIFGFLFSLFNSYISYPNEVAVRFDSIGYAIQYIDREVLFYLAIGIFLLNNTLVNLVSRLFVRLPSAQVPVPNQAVWIHHRDQLNENVTNWFTALMAAVNTILALGLMVLSFLNRSDRSQMAMDYAWLLPLSTVILVTVLVALPIRLFVKPTADD</sequence>
<gene>
    <name evidence="2" type="ORF">AWR27_13175</name>
</gene>
<dbReference type="Proteomes" id="UP000187941">
    <property type="component" value="Chromosome"/>
</dbReference>